<name>A0A1T4N7C3_9LACT</name>
<keyword evidence="1" id="KW-0812">Transmembrane</keyword>
<feature type="transmembrane region" description="Helical" evidence="1">
    <location>
        <begin position="97"/>
        <end position="118"/>
    </location>
</feature>
<dbReference type="EMBL" id="FUWO01000016">
    <property type="protein sequence ID" value="SJZ75025.1"/>
    <property type="molecule type" value="Genomic_DNA"/>
</dbReference>
<keyword evidence="1" id="KW-1133">Transmembrane helix</keyword>
<evidence type="ECO:0000313" key="3">
    <source>
        <dbReference type="Proteomes" id="UP000189941"/>
    </source>
</evidence>
<dbReference type="Proteomes" id="UP000189941">
    <property type="component" value="Unassembled WGS sequence"/>
</dbReference>
<feature type="transmembrane region" description="Helical" evidence="1">
    <location>
        <begin position="22"/>
        <end position="55"/>
    </location>
</feature>
<evidence type="ECO:0000313" key="2">
    <source>
        <dbReference type="EMBL" id="SJZ75025.1"/>
    </source>
</evidence>
<accession>A0A1T4N7C3</accession>
<dbReference type="Pfam" id="PF05857">
    <property type="entry name" value="TraX"/>
    <property type="match status" value="1"/>
</dbReference>
<evidence type="ECO:0000256" key="1">
    <source>
        <dbReference type="SAM" id="Phobius"/>
    </source>
</evidence>
<dbReference type="InterPro" id="IPR008875">
    <property type="entry name" value="TraX"/>
</dbReference>
<keyword evidence="3" id="KW-1185">Reference proteome</keyword>
<sequence>MAVIVLMGFEYCLSKRQWPYTLLAAVIVLAGCLVAYLGLVDYGYTAILTIVALYYFHDRPIYGLLVGIFINGDSLFASLGFLLCAFYNGQRGHLNKWIGYSFYPLHLLLLYFLQLYLFG</sequence>
<reference evidence="3" key="1">
    <citation type="submission" date="2017-02" db="EMBL/GenBank/DDBJ databases">
        <authorList>
            <person name="Varghese N."/>
            <person name="Submissions S."/>
        </authorList>
    </citation>
    <scope>NUCLEOTIDE SEQUENCE [LARGE SCALE GENOMIC DNA]</scope>
    <source>
        <strain evidence="3">DSM 15739</strain>
    </source>
</reference>
<protein>
    <submittedName>
        <fullName evidence="2">TraX protein</fullName>
    </submittedName>
</protein>
<gene>
    <name evidence="2" type="ORF">SAMN02746011_01658</name>
</gene>
<keyword evidence="1" id="KW-0472">Membrane</keyword>
<organism evidence="2 3">
    <name type="scientific">Globicatella sulfidifaciens DSM 15739</name>
    <dbReference type="NCBI Taxonomy" id="1121925"/>
    <lineage>
        <taxon>Bacteria</taxon>
        <taxon>Bacillati</taxon>
        <taxon>Bacillota</taxon>
        <taxon>Bacilli</taxon>
        <taxon>Lactobacillales</taxon>
        <taxon>Aerococcaceae</taxon>
        <taxon>Globicatella</taxon>
    </lineage>
</organism>
<feature type="transmembrane region" description="Helical" evidence="1">
    <location>
        <begin position="61"/>
        <end position="85"/>
    </location>
</feature>
<proteinExistence type="predicted"/>
<dbReference type="AlphaFoldDB" id="A0A1T4N7C3"/>